<dbReference type="PANTHER" id="PTHR45656:SF4">
    <property type="entry name" value="PROTEIN CBR-CLEC-78"/>
    <property type="match status" value="1"/>
</dbReference>
<dbReference type="PhylomeDB" id="T1JB42"/>
<dbReference type="EMBL" id="JH432008">
    <property type="status" value="NOT_ANNOTATED_CDS"/>
    <property type="molecule type" value="Genomic_DNA"/>
</dbReference>
<evidence type="ECO:0000256" key="2">
    <source>
        <dbReference type="ARBA" id="ARBA00022737"/>
    </source>
</evidence>
<evidence type="ECO:0000256" key="5">
    <source>
        <dbReference type="SAM" id="MobiDB-lite"/>
    </source>
</evidence>
<feature type="compositionally biased region" description="Low complexity" evidence="5">
    <location>
        <begin position="357"/>
        <end position="370"/>
    </location>
</feature>
<dbReference type="AlphaFoldDB" id="T1JB42"/>
<organism evidence="8 9">
    <name type="scientific">Strigamia maritima</name>
    <name type="common">European centipede</name>
    <name type="synonym">Geophilus maritimus</name>
    <dbReference type="NCBI Taxonomy" id="126957"/>
    <lineage>
        <taxon>Eukaryota</taxon>
        <taxon>Metazoa</taxon>
        <taxon>Ecdysozoa</taxon>
        <taxon>Arthropoda</taxon>
        <taxon>Myriapoda</taxon>
        <taxon>Chilopoda</taxon>
        <taxon>Pleurostigmophora</taxon>
        <taxon>Geophilomorpha</taxon>
        <taxon>Linotaeniidae</taxon>
        <taxon>Strigamia</taxon>
    </lineage>
</organism>
<evidence type="ECO:0000256" key="4">
    <source>
        <dbReference type="PROSITE-ProRule" id="PRU00302"/>
    </source>
</evidence>
<dbReference type="Pfam" id="PF00084">
    <property type="entry name" value="Sushi"/>
    <property type="match status" value="2"/>
</dbReference>
<feature type="domain" description="Sushi" evidence="7">
    <location>
        <begin position="27"/>
        <end position="86"/>
    </location>
</feature>
<feature type="domain" description="Sushi" evidence="7">
    <location>
        <begin position="236"/>
        <end position="290"/>
    </location>
</feature>
<comment type="caution">
    <text evidence="4">Lacks conserved residue(s) required for the propagation of feature annotation.</text>
</comment>
<dbReference type="CDD" id="cd00033">
    <property type="entry name" value="CCP"/>
    <property type="match status" value="2"/>
</dbReference>
<feature type="region of interest" description="Disordered" evidence="5">
    <location>
        <begin position="356"/>
        <end position="403"/>
    </location>
</feature>
<dbReference type="InterPro" id="IPR035976">
    <property type="entry name" value="Sushi/SCR/CCP_sf"/>
</dbReference>
<keyword evidence="4" id="KW-0768">Sushi</keyword>
<dbReference type="STRING" id="126957.T1JB42"/>
<feature type="disulfide bond" evidence="4">
    <location>
        <begin position="261"/>
        <end position="288"/>
    </location>
</feature>
<dbReference type="eggNOG" id="KOG4297">
    <property type="taxonomic scope" value="Eukaryota"/>
</dbReference>
<feature type="disulfide bond" evidence="4">
    <location>
        <begin position="57"/>
        <end position="84"/>
    </location>
</feature>
<feature type="chain" id="PRO_5004590454" description="Sushi domain-containing protein" evidence="6">
    <location>
        <begin position="24"/>
        <end position="475"/>
    </location>
</feature>
<reference evidence="9" key="1">
    <citation type="submission" date="2011-05" db="EMBL/GenBank/DDBJ databases">
        <authorList>
            <person name="Richards S.R."/>
            <person name="Qu J."/>
            <person name="Jiang H."/>
            <person name="Jhangiani S.N."/>
            <person name="Agravi P."/>
            <person name="Goodspeed R."/>
            <person name="Gross S."/>
            <person name="Mandapat C."/>
            <person name="Jackson L."/>
            <person name="Mathew T."/>
            <person name="Pu L."/>
            <person name="Thornton R."/>
            <person name="Saada N."/>
            <person name="Wilczek-Boney K.B."/>
            <person name="Lee S."/>
            <person name="Kovar C."/>
            <person name="Wu Y."/>
            <person name="Scherer S.E."/>
            <person name="Worley K.C."/>
            <person name="Muzny D.M."/>
            <person name="Gibbs R."/>
        </authorList>
    </citation>
    <scope>NUCLEOTIDE SEQUENCE</scope>
    <source>
        <strain evidence="9">Brora</strain>
    </source>
</reference>
<dbReference type="Proteomes" id="UP000014500">
    <property type="component" value="Unassembled WGS sequence"/>
</dbReference>
<evidence type="ECO:0000259" key="7">
    <source>
        <dbReference type="PROSITE" id="PS50923"/>
    </source>
</evidence>
<name>T1JB42_STRMM</name>
<reference evidence="8" key="2">
    <citation type="submission" date="2015-02" db="UniProtKB">
        <authorList>
            <consortium name="EnsemblMetazoa"/>
        </authorList>
    </citation>
    <scope>IDENTIFICATION</scope>
</reference>
<keyword evidence="3 4" id="KW-1015">Disulfide bond</keyword>
<evidence type="ECO:0000256" key="3">
    <source>
        <dbReference type="ARBA" id="ARBA00023157"/>
    </source>
</evidence>
<feature type="compositionally biased region" description="Polar residues" evidence="5">
    <location>
        <begin position="382"/>
        <end position="394"/>
    </location>
</feature>
<proteinExistence type="predicted"/>
<accession>T1JB42</accession>
<evidence type="ECO:0000313" key="8">
    <source>
        <dbReference type="EnsemblMetazoa" id="SMAR010974-PA"/>
    </source>
</evidence>
<dbReference type="InterPro" id="IPR000436">
    <property type="entry name" value="Sushi_SCR_CCP_dom"/>
</dbReference>
<dbReference type="EnsemblMetazoa" id="SMAR010974-RA">
    <property type="protein sequence ID" value="SMAR010974-PA"/>
    <property type="gene ID" value="SMAR010974"/>
</dbReference>
<feature type="signal peptide" evidence="6">
    <location>
        <begin position="1"/>
        <end position="23"/>
    </location>
</feature>
<keyword evidence="2" id="KW-0677">Repeat</keyword>
<dbReference type="PROSITE" id="PS50923">
    <property type="entry name" value="SUSHI"/>
    <property type="match status" value="2"/>
</dbReference>
<dbReference type="Gene3D" id="2.10.70.10">
    <property type="entry name" value="Complement Module, domain 1"/>
    <property type="match status" value="2"/>
</dbReference>
<dbReference type="PANTHER" id="PTHR45656">
    <property type="entry name" value="PROTEIN CBR-CLEC-78"/>
    <property type="match status" value="1"/>
</dbReference>
<dbReference type="InterPro" id="IPR051277">
    <property type="entry name" value="SEZ6_CSMD_C4BPB_Regulators"/>
</dbReference>
<keyword evidence="1 6" id="KW-0732">Signal</keyword>
<sequence length="475" mass="53302">MSARVRGLYLLILVARCFLLVQLRDDEGCGNAGTPAHGRATVLKSSFPVGYRIQFECEQGFLMIGNPVRKCLENGTWSGQVPFCVLPSPSTKFSQSAISSCASHFSRTVDGDDETCVNVYINGSRTWWAMSLAQLPNITILEVLVKGEVPTDKSTLIGPLQFHLSDIMLDYSDYSHLRCGRKKHKYPKVRWQKYSLRLEPSRQKGRYLYLRSSSPATFSYLRICEVIFITKEHSRLFCGDPEVPLKGIADRSERHIASYQCQHNYELVGPSVRTCDDNSVWSRPLPRCVLKFTDTLTGENVSGPYLYIGDYWHGTSSSVITNFSSVSETLFNDTYCGSVVLDELPFTNTNQYDLTTSSRRNSRLPSCSSSSDRRASLRSNSPSKRISFSRVSSGSRDKQPLEMPRVYSNGSMQFPEGAHIYSEIYEDPPTPVARRSALLNNSSPVVLNPVYLEPIDASDRKALAIYTEPYGTVQI</sequence>
<evidence type="ECO:0000256" key="6">
    <source>
        <dbReference type="SAM" id="SignalP"/>
    </source>
</evidence>
<keyword evidence="9" id="KW-1185">Reference proteome</keyword>
<evidence type="ECO:0000256" key="1">
    <source>
        <dbReference type="ARBA" id="ARBA00022729"/>
    </source>
</evidence>
<evidence type="ECO:0000313" key="9">
    <source>
        <dbReference type="Proteomes" id="UP000014500"/>
    </source>
</evidence>
<protein>
    <recommendedName>
        <fullName evidence="7">Sushi domain-containing protein</fullName>
    </recommendedName>
</protein>
<dbReference type="HOGENOM" id="CLU_575308_0_0_1"/>
<dbReference type="SUPFAM" id="SSF57535">
    <property type="entry name" value="Complement control module/SCR domain"/>
    <property type="match status" value="2"/>
</dbReference>
<dbReference type="SMART" id="SM00032">
    <property type="entry name" value="CCP"/>
    <property type="match status" value="2"/>
</dbReference>